<dbReference type="InterPro" id="IPR001757">
    <property type="entry name" value="P_typ_ATPase"/>
</dbReference>
<evidence type="ECO:0000256" key="29">
    <source>
        <dbReference type="SAM" id="Phobius"/>
    </source>
</evidence>
<dbReference type="GO" id="GO:0008900">
    <property type="term" value="F:P-type potassium:proton transporter activity"/>
    <property type="evidence" value="ECO:0007669"/>
    <property type="project" value="UniProtKB-EC"/>
</dbReference>
<dbReference type="PRINTS" id="PR00121">
    <property type="entry name" value="NAKATPASE"/>
</dbReference>
<dbReference type="Proteomes" id="UP000700334">
    <property type="component" value="Unassembled WGS sequence"/>
</dbReference>
<keyword evidence="8" id="KW-1003">Cell membrane</keyword>
<dbReference type="FunFam" id="3.40.50.1000:FF:000004">
    <property type="entry name" value="Sodium/potassium-transporting ATPase subunit alpha"/>
    <property type="match status" value="1"/>
</dbReference>
<comment type="catalytic activity">
    <reaction evidence="27">
        <text>K(+)(out) + ATP + H2O + H(+)(in) = K(+)(in) + ADP + phosphate + 2 H(+)(out)</text>
        <dbReference type="Rhea" id="RHEA:22044"/>
        <dbReference type="ChEBI" id="CHEBI:15377"/>
        <dbReference type="ChEBI" id="CHEBI:15378"/>
        <dbReference type="ChEBI" id="CHEBI:29103"/>
        <dbReference type="ChEBI" id="CHEBI:30616"/>
        <dbReference type="ChEBI" id="CHEBI:43474"/>
        <dbReference type="ChEBI" id="CHEBI:456216"/>
        <dbReference type="EC" id="7.2.2.19"/>
    </reaction>
    <physiologicalReaction direction="left-to-right" evidence="27">
        <dbReference type="Rhea" id="RHEA:22045"/>
    </physiologicalReaction>
</comment>
<dbReference type="EC" id="7.2.2.19" evidence="4"/>
<keyword evidence="20" id="KW-0406">Ion transport</keyword>
<dbReference type="PANTHER" id="PTHR43294">
    <property type="entry name" value="SODIUM/POTASSIUM-TRANSPORTING ATPASE SUBUNIT ALPHA"/>
    <property type="match status" value="1"/>
</dbReference>
<dbReference type="Gene3D" id="4.10.6.10">
    <property type="entry name" value="Fusion Protein Of Alpha-na,k-atpase With Glutathione S-transferase, Domain 3"/>
    <property type="match status" value="1"/>
</dbReference>
<keyword evidence="16" id="KW-0460">Magnesium</keyword>
<comment type="subunit">
    <text evidence="26">The gastric H(+)/K(+) ATPase pump is composed of the catalytic alpha subunit ATP4A and the regulatory beta subunit ATP4B. Interacts (via the P-domain) with ATP4B (via N-terminus); this interaction stabilizes the lumenal-open E2 conformation state and prevents the reverse reaction of the transport cycle.</text>
</comment>
<dbReference type="InterPro" id="IPR015127">
    <property type="entry name" value="ATPase_P-typ_H/K-transp_N"/>
</dbReference>
<feature type="transmembrane region" description="Helical" evidence="29">
    <location>
        <begin position="332"/>
        <end position="351"/>
    </location>
</feature>
<dbReference type="OrthoDB" id="158672at2759"/>
<feature type="transmembrane region" description="Helical" evidence="29">
    <location>
        <begin position="1295"/>
        <end position="1314"/>
    </location>
</feature>
<dbReference type="FunFam" id="3.40.50.1000:FF:000001">
    <property type="entry name" value="Phospholipid-transporting ATPase IC"/>
    <property type="match status" value="1"/>
</dbReference>
<keyword evidence="19 29" id="KW-1133">Transmembrane helix</keyword>
<feature type="transmembrane region" description="Helical" evidence="29">
    <location>
        <begin position="525"/>
        <end position="546"/>
    </location>
</feature>
<dbReference type="InterPro" id="IPR023214">
    <property type="entry name" value="HAD_sf"/>
</dbReference>
<dbReference type="InterPro" id="IPR044492">
    <property type="entry name" value="P_typ_ATPase_HD_dom"/>
</dbReference>
<evidence type="ECO:0000256" key="23">
    <source>
        <dbReference type="ARBA" id="ARBA00031813"/>
    </source>
</evidence>
<evidence type="ECO:0000256" key="11">
    <source>
        <dbReference type="ARBA" id="ARBA00022692"/>
    </source>
</evidence>
<dbReference type="Pfam" id="PF00122">
    <property type="entry name" value="E1-E2_ATPase"/>
    <property type="match status" value="1"/>
</dbReference>
<comment type="similarity">
    <text evidence="3">Belongs to the cation transport ATPase (P-type) (TC 3.A.3) family. Type IIC subfamily.</text>
</comment>
<dbReference type="GO" id="GO:0005524">
    <property type="term" value="F:ATP binding"/>
    <property type="evidence" value="ECO:0007669"/>
    <property type="project" value="UniProtKB-KW"/>
</dbReference>
<keyword evidence="18" id="KW-1278">Translocase</keyword>
<feature type="transmembrane region" description="Helical" evidence="29">
    <location>
        <begin position="1130"/>
        <end position="1150"/>
    </location>
</feature>
<evidence type="ECO:0000256" key="10">
    <source>
        <dbReference type="ARBA" id="ARBA00022553"/>
    </source>
</evidence>
<dbReference type="PROSITE" id="PS00154">
    <property type="entry name" value="ATPASE_E1_E2"/>
    <property type="match status" value="1"/>
</dbReference>
<protein>
    <recommendedName>
        <fullName evidence="6">Potassium-transporting ATPase alpha chain 1</fullName>
        <ecNumber evidence="4">7.2.2.19</ecNumber>
    </recommendedName>
    <alternativeName>
        <fullName evidence="22">Gastric H(+)/K(+) ATPase subunit alpha</fullName>
    </alternativeName>
    <alternativeName>
        <fullName evidence="24">Non-gastric H(+)/K(+) ATPase subunit alpha</fullName>
    </alternativeName>
    <alternativeName>
        <fullName evidence="5">Potassium-transporting ATPase alpha chain 2</fullName>
    </alternativeName>
    <alternativeName>
        <fullName evidence="23">Proton pump</fullName>
    </alternativeName>
</protein>
<evidence type="ECO:0000256" key="3">
    <source>
        <dbReference type="ARBA" id="ARBA00006934"/>
    </source>
</evidence>
<dbReference type="SUPFAM" id="SSF81653">
    <property type="entry name" value="Calcium ATPase, transduction domain A"/>
    <property type="match status" value="1"/>
</dbReference>
<dbReference type="GO" id="GO:0030007">
    <property type="term" value="P:intracellular potassium ion homeostasis"/>
    <property type="evidence" value="ECO:0007669"/>
    <property type="project" value="TreeGrafter"/>
</dbReference>
<feature type="transmembrane region" description="Helical" evidence="29">
    <location>
        <begin position="1326"/>
        <end position="1342"/>
    </location>
</feature>
<keyword evidence="12" id="KW-0479">Metal-binding</keyword>
<dbReference type="SMART" id="SM00831">
    <property type="entry name" value="Cation_ATPase_N"/>
    <property type="match status" value="1"/>
</dbReference>
<feature type="transmembrane region" description="Helical" evidence="29">
    <location>
        <begin position="180"/>
        <end position="201"/>
    </location>
</feature>
<keyword evidence="15" id="KW-0067">ATP-binding</keyword>
<dbReference type="SUPFAM" id="SSF56784">
    <property type="entry name" value="HAD-like"/>
    <property type="match status" value="1"/>
</dbReference>
<dbReference type="InterPro" id="IPR050510">
    <property type="entry name" value="Cation_transp_ATPase_P-type"/>
</dbReference>
<evidence type="ECO:0000256" key="22">
    <source>
        <dbReference type="ARBA" id="ARBA00029571"/>
    </source>
</evidence>
<dbReference type="InterPro" id="IPR023299">
    <property type="entry name" value="ATPase_P-typ_cyto_dom_N"/>
</dbReference>
<evidence type="ECO:0000256" key="9">
    <source>
        <dbReference type="ARBA" id="ARBA00022538"/>
    </source>
</evidence>
<evidence type="ECO:0000313" key="32">
    <source>
        <dbReference type="Proteomes" id="UP000700334"/>
    </source>
</evidence>
<dbReference type="Pfam" id="PF00690">
    <property type="entry name" value="Cation_ATPase_N"/>
    <property type="match status" value="1"/>
</dbReference>
<evidence type="ECO:0000256" key="19">
    <source>
        <dbReference type="ARBA" id="ARBA00022989"/>
    </source>
</evidence>
<dbReference type="EMBL" id="JAGFMF010011389">
    <property type="protein sequence ID" value="KAG8524374.1"/>
    <property type="molecule type" value="Genomic_DNA"/>
</dbReference>
<dbReference type="Pfam" id="PF00689">
    <property type="entry name" value="Cation_ATPase_C"/>
    <property type="match status" value="1"/>
</dbReference>
<evidence type="ECO:0000256" key="12">
    <source>
        <dbReference type="ARBA" id="ARBA00022723"/>
    </source>
</evidence>
<evidence type="ECO:0000256" key="18">
    <source>
        <dbReference type="ARBA" id="ARBA00022967"/>
    </source>
</evidence>
<evidence type="ECO:0000256" key="15">
    <source>
        <dbReference type="ARBA" id="ARBA00022840"/>
    </source>
</evidence>
<keyword evidence="11 29" id="KW-0812">Transmembrane</keyword>
<comment type="function">
    <text evidence="25">The catalytic subunit of the gastric H(+)/K(+) ATPase pump which transports H(+) ions in exchange for K(+) ions across the apical membrane of parietal cells. Uses ATP as an energy source to pump H(+) ions to the gastric lumen while transporting K(+) ion from the lumen into the cell. Remarkably generates a million-fold proton gradient across the gastric parietal cell membrane, acidifying the gastric juice down to pH 1. Within a transport cycle, the transfer of a H(+) ion across the membrane is coupled to ATP hydrolysis and is associated with a transient phosphorylation that shifts the pump conformation from inward-facing (E1) to outward-facing state (E2). The release of the H(+) ion in the stomach lumen is followed by binding of K(+) ion converting the pump conformation back to the E1 state.</text>
</comment>
<feature type="transmembrane region" description="Helical" evidence="29">
    <location>
        <begin position="140"/>
        <end position="160"/>
    </location>
</feature>
<gene>
    <name evidence="31" type="ORF">J0S82_006785</name>
</gene>
<dbReference type="FunFam" id="1.20.1110.10:FF:000038">
    <property type="entry name" value="Sodium/potassium-transporting ATPase subunit alpha"/>
    <property type="match status" value="1"/>
</dbReference>
<dbReference type="SUPFAM" id="SSF81665">
    <property type="entry name" value="Calcium ATPase, transmembrane domain M"/>
    <property type="match status" value="1"/>
</dbReference>
<dbReference type="GO" id="GO:0006883">
    <property type="term" value="P:intracellular sodium ion homeostasis"/>
    <property type="evidence" value="ECO:0007669"/>
    <property type="project" value="TreeGrafter"/>
</dbReference>
<keyword evidence="9" id="KW-0633">Potassium transport</keyword>
<evidence type="ECO:0000256" key="24">
    <source>
        <dbReference type="ARBA" id="ARBA00032036"/>
    </source>
</evidence>
<evidence type="ECO:0000256" key="28">
    <source>
        <dbReference type="SAM" id="MobiDB-lite"/>
    </source>
</evidence>
<dbReference type="CDD" id="cd02608">
    <property type="entry name" value="P-type_ATPase_Na-K_like"/>
    <property type="match status" value="1"/>
</dbReference>
<dbReference type="Pfam" id="PF09040">
    <property type="entry name" value="H-K_ATPase_N"/>
    <property type="match status" value="1"/>
</dbReference>
<dbReference type="Gene3D" id="3.40.1110.10">
    <property type="entry name" value="Calcium-transporting ATPase, cytoplasmic domain N"/>
    <property type="match status" value="1"/>
</dbReference>
<feature type="transmembrane region" description="Helical" evidence="29">
    <location>
        <begin position="493"/>
        <end position="519"/>
    </location>
</feature>
<evidence type="ECO:0000256" key="1">
    <source>
        <dbReference type="ARBA" id="ARBA00004424"/>
    </source>
</evidence>
<dbReference type="InterPro" id="IPR007593">
    <property type="entry name" value="CD225/Dispanin_fam"/>
</dbReference>
<feature type="region of interest" description="Disordered" evidence="28">
    <location>
        <begin position="720"/>
        <end position="759"/>
    </location>
</feature>
<keyword evidence="14" id="KW-0375">Hydrogen ion transport</keyword>
<dbReference type="SUPFAM" id="SSF81660">
    <property type="entry name" value="Metal cation-transporting ATPase, ATP-binding domain N"/>
    <property type="match status" value="1"/>
</dbReference>
<evidence type="ECO:0000256" key="5">
    <source>
        <dbReference type="ARBA" id="ARBA00022092"/>
    </source>
</evidence>
<dbReference type="PANTHER" id="PTHR43294:SF10">
    <property type="entry name" value="POTASSIUM-TRANSPORTING ATPASE ALPHA CHAIN 1"/>
    <property type="match status" value="1"/>
</dbReference>
<dbReference type="GO" id="GO:0005391">
    <property type="term" value="F:P-type sodium:potassium-exchanging transporter activity"/>
    <property type="evidence" value="ECO:0007669"/>
    <property type="project" value="TreeGrafter"/>
</dbReference>
<evidence type="ECO:0000256" key="7">
    <source>
        <dbReference type="ARBA" id="ARBA00022448"/>
    </source>
</evidence>
<dbReference type="InterPro" id="IPR008250">
    <property type="entry name" value="ATPase_P-typ_transduc_dom_A_sf"/>
</dbReference>
<keyword evidence="17" id="KW-0630">Potassium</keyword>
<sequence>MRMAKTSSQPVRPELTYAFSHSLLLLALQNPKTQTVKGQFFTMVKTFTMEEAAPQVLIGYLCEGAWFCCPDHPRISGHRTLAPLALVGTDGGPSEDFLPLSIATLFCCLPLGIAAIIFTVKTQAANNYGDRARAEKNSRIAFTVGITGIVLGLIIMFFTASTREANSYGDKKKARRNSRLALGFSVTSIVVGSIAIISSIVENYELSPGPGGSSAAKTGKKKADGGGGKRKDKLENMKKEMEINDHQLTVAELEQKYKTNATKGLTASLAAELLLRDGPNALRPPKGTPEYVKFARQLAGGLQCLMWVAAAICLIAFAIQASEGDLTTDDNLYLALALIAVVVVTGCFGYYQEFKSTNIIASFKNLVPQQATVIRDGDKFQINADQLVVGDLVEMKGGDRVPADIRILQAQGCKVDNSSLTGESEPQTRSPECTHESPLETRNIAFFSTMCLEGTALGLVVNTGDRTIIGRIASLASGVENEKTPIAIEIEHFVDIIAGLAILFGATFFVVAMCIGYTFLRAMVFFMAIVVAYVPEGLLATVTVCLSLTAKRLASKNCVVKNLEAVETLGSTSVICSDKTGTLTQNRMTVSHLWFDNQIHTADTTEDQSGQTFDQSSETWRALSRVLTLCNRAAFKSGQDAVPVPKRIVIGDASETALLKFSELTLGNAMGYRERFPKVCEIPFNSTNKFQPKLARGLATPTAPQSRGLLQLSASSSYPGSNLKAAPAPTLSKPGSQDSNCGPRAALTPSLCRGPARPPAAHLQARGRLSRLSQCAVSPAQAQARPLRSLKAVTRLLPRAQLSIHTLDDPRDQRHVLVMKGAPERVLERCSSILIKGQELPLDEQWREAFQTAYLSLGGLGERVLGFCQLYLDEKDYPPGYNFDVEAMNFPTNELCFAGLVSMIDPPRATVPDAVLKCRTAGIRVIMVTGDHPITAKAIAASVGIISEGSETVEDIAARLRVPVDQVNRKDARACVINGMQLKDMDPSELVEALRTHPEMVFARTSPQQKLVIVESCQRLGAIVAVTGDGVNDSPALKKADIGVAMGIAGSDAAKNAADMILLDDNFASIVTGVEQGPGWAEAGRRMGTGGVGGEEAELPRTSTGRLIFDNLKKSIAYTLTKNIPELTPYLIYITVSVPLPLGCITILFIELCTDIFPSVSLAYEKAESDIMHLRPRNPKRDRLVNEPLAAYSYFQIGAIQSFAGFADYFTAMAQEGWFPLLCVGLRPQWENHHLQDLQDSYGQEWTFGQRLYQQYTCYTVFFISIEMCQIADVLIRKTRRLSVFQQGFFRNKILVIAIVFQVCIGCFLCYCPGMPNIFNFMPIRYQWWLVPMPFGLLIFVYDEIRKLGVRCCPGSWWDKELYY</sequence>
<dbReference type="GO" id="GO:0000287">
    <property type="term" value="F:magnesium ion binding"/>
    <property type="evidence" value="ECO:0007669"/>
    <property type="project" value="InterPro"/>
</dbReference>
<dbReference type="Pfam" id="PF08282">
    <property type="entry name" value="Hydrolase_3"/>
    <property type="match status" value="1"/>
</dbReference>
<dbReference type="FunFam" id="1.20.1110.10:FF:000095">
    <property type="entry name" value="Sodium/potassium-transporting ATPase subunit alpha-1"/>
    <property type="match status" value="1"/>
</dbReference>
<keyword evidence="32" id="KW-1185">Reference proteome</keyword>
<keyword evidence="7" id="KW-0813">Transport</keyword>
<evidence type="ECO:0000256" key="4">
    <source>
        <dbReference type="ARBA" id="ARBA00012803"/>
    </source>
</evidence>
<dbReference type="SFLD" id="SFLDG00002">
    <property type="entry name" value="C1.7:_P-type_atpase_like"/>
    <property type="match status" value="1"/>
</dbReference>
<evidence type="ECO:0000256" key="27">
    <source>
        <dbReference type="ARBA" id="ARBA00047839"/>
    </source>
</evidence>
<evidence type="ECO:0000256" key="8">
    <source>
        <dbReference type="ARBA" id="ARBA00022475"/>
    </source>
</evidence>
<evidence type="ECO:0000256" key="16">
    <source>
        <dbReference type="ARBA" id="ARBA00022842"/>
    </source>
</evidence>
<name>A0A8J6BQH3_GALPY</name>
<dbReference type="GO" id="GO:0016324">
    <property type="term" value="C:apical plasma membrane"/>
    <property type="evidence" value="ECO:0007669"/>
    <property type="project" value="UniProtKB-SubCell"/>
</dbReference>
<dbReference type="SFLD" id="SFLDF00027">
    <property type="entry name" value="p-type_atpase"/>
    <property type="match status" value="1"/>
</dbReference>
<dbReference type="Pfam" id="PF04505">
    <property type="entry name" value="CD225"/>
    <property type="match status" value="1"/>
</dbReference>
<reference evidence="31" key="1">
    <citation type="journal article" date="2021" name="Evol. Appl.">
        <title>The genome of the Pyrenean desman and the effects of bottlenecks and inbreeding on the genomic landscape of an endangered species.</title>
        <authorList>
            <person name="Escoda L."/>
            <person name="Castresana J."/>
        </authorList>
    </citation>
    <scope>NUCLEOTIDE SEQUENCE</scope>
    <source>
        <strain evidence="31">IBE-C5619</strain>
    </source>
</reference>
<keyword evidence="13" id="KW-0547">Nucleotide-binding</keyword>
<evidence type="ECO:0000256" key="14">
    <source>
        <dbReference type="ARBA" id="ARBA00022781"/>
    </source>
</evidence>
<feature type="transmembrane region" description="Helical" evidence="29">
    <location>
        <begin position="298"/>
        <end position="320"/>
    </location>
</feature>
<keyword evidence="21 29" id="KW-0472">Membrane</keyword>
<dbReference type="GO" id="GO:0036376">
    <property type="term" value="P:sodium ion export across plasma membrane"/>
    <property type="evidence" value="ECO:0007669"/>
    <property type="project" value="TreeGrafter"/>
</dbReference>
<evidence type="ECO:0000259" key="30">
    <source>
        <dbReference type="SMART" id="SM00831"/>
    </source>
</evidence>
<dbReference type="InterPro" id="IPR018303">
    <property type="entry name" value="ATPase_P-typ_P_site"/>
</dbReference>
<dbReference type="InterPro" id="IPR036412">
    <property type="entry name" value="HAD-like_sf"/>
</dbReference>
<organism evidence="31 32">
    <name type="scientific">Galemys pyrenaicus</name>
    <name type="common">Iberian desman</name>
    <name type="synonym">Pyrenean desman</name>
    <dbReference type="NCBI Taxonomy" id="202257"/>
    <lineage>
        <taxon>Eukaryota</taxon>
        <taxon>Metazoa</taxon>
        <taxon>Chordata</taxon>
        <taxon>Craniata</taxon>
        <taxon>Vertebrata</taxon>
        <taxon>Euteleostomi</taxon>
        <taxon>Mammalia</taxon>
        <taxon>Eutheria</taxon>
        <taxon>Laurasiatheria</taxon>
        <taxon>Eulipotyphla</taxon>
        <taxon>Talpidae</taxon>
        <taxon>Galemys</taxon>
    </lineage>
</organism>
<feature type="domain" description="Cation-transporting P-type ATPase N-terminal" evidence="30">
    <location>
        <begin position="244"/>
        <end position="318"/>
    </location>
</feature>
<feature type="transmembrane region" description="Helical" evidence="29">
    <location>
        <begin position="97"/>
        <end position="120"/>
    </location>
</feature>
<evidence type="ECO:0000256" key="21">
    <source>
        <dbReference type="ARBA" id="ARBA00023136"/>
    </source>
</evidence>
<dbReference type="InterPro" id="IPR005775">
    <property type="entry name" value="P-type_ATPase_IIC"/>
</dbReference>
<evidence type="ECO:0000256" key="20">
    <source>
        <dbReference type="ARBA" id="ARBA00023065"/>
    </source>
</evidence>
<keyword evidence="10" id="KW-0597">Phosphoprotein</keyword>
<dbReference type="FunFam" id="2.70.150.10:FF:000003">
    <property type="entry name" value="Sodium/potassium-transporting ATPase subunit alpha"/>
    <property type="match status" value="1"/>
</dbReference>
<dbReference type="SFLD" id="SFLDS00003">
    <property type="entry name" value="Haloacid_Dehalogenase"/>
    <property type="match status" value="1"/>
</dbReference>
<dbReference type="InterPro" id="IPR023298">
    <property type="entry name" value="ATPase_P-typ_TM_dom_sf"/>
</dbReference>
<evidence type="ECO:0000313" key="31">
    <source>
        <dbReference type="EMBL" id="KAG8524374.1"/>
    </source>
</evidence>
<dbReference type="NCBIfam" id="TIGR01494">
    <property type="entry name" value="ATPase_P-type"/>
    <property type="match status" value="2"/>
</dbReference>
<dbReference type="Gene3D" id="3.40.50.1000">
    <property type="entry name" value="HAD superfamily/HAD-like"/>
    <property type="match status" value="1"/>
</dbReference>
<evidence type="ECO:0000256" key="17">
    <source>
        <dbReference type="ARBA" id="ARBA00022958"/>
    </source>
</evidence>
<evidence type="ECO:0000256" key="26">
    <source>
        <dbReference type="ARBA" id="ARBA00047030"/>
    </source>
</evidence>
<proteinExistence type="inferred from homology"/>
<comment type="caution">
    <text evidence="31">The sequence shown here is derived from an EMBL/GenBank/DDBJ whole genome shotgun (WGS) entry which is preliminary data.</text>
</comment>
<dbReference type="GO" id="GO:1990573">
    <property type="term" value="P:potassium ion import across plasma membrane"/>
    <property type="evidence" value="ECO:0007669"/>
    <property type="project" value="TreeGrafter"/>
</dbReference>
<dbReference type="PRINTS" id="PR00119">
    <property type="entry name" value="CATATPASE"/>
</dbReference>
<dbReference type="Gene3D" id="1.20.1110.10">
    <property type="entry name" value="Calcium-transporting ATPase, transmembrane domain"/>
    <property type="match status" value="2"/>
</dbReference>
<dbReference type="GO" id="GO:0016887">
    <property type="term" value="F:ATP hydrolysis activity"/>
    <property type="evidence" value="ECO:0007669"/>
    <property type="project" value="InterPro"/>
</dbReference>
<evidence type="ECO:0000256" key="6">
    <source>
        <dbReference type="ARBA" id="ARBA00022094"/>
    </source>
</evidence>
<dbReference type="Gene3D" id="2.70.150.10">
    <property type="entry name" value="Calcium-transporting ATPase, cytoplasmic transduction domain A"/>
    <property type="match status" value="1"/>
</dbReference>
<evidence type="ECO:0000256" key="25">
    <source>
        <dbReference type="ARBA" id="ARBA00045621"/>
    </source>
</evidence>
<feature type="compositionally biased region" description="Basic and acidic residues" evidence="28">
    <location>
        <begin position="221"/>
        <end position="234"/>
    </location>
</feature>
<evidence type="ECO:0000256" key="13">
    <source>
        <dbReference type="ARBA" id="ARBA00022741"/>
    </source>
</evidence>
<dbReference type="InterPro" id="IPR004014">
    <property type="entry name" value="ATPase_P-typ_cation-transptr_N"/>
</dbReference>
<dbReference type="Pfam" id="PF13246">
    <property type="entry name" value="Cation_ATPase"/>
    <property type="match status" value="2"/>
</dbReference>
<dbReference type="InterPro" id="IPR059000">
    <property type="entry name" value="ATPase_P-type_domA"/>
</dbReference>
<evidence type="ECO:0000256" key="2">
    <source>
        <dbReference type="ARBA" id="ARBA00006843"/>
    </source>
</evidence>
<feature type="region of interest" description="Disordered" evidence="28">
    <location>
        <begin position="208"/>
        <end position="234"/>
    </location>
</feature>
<comment type="similarity">
    <text evidence="2">Belongs to the CD225/Dispanin family.</text>
</comment>
<dbReference type="InterPro" id="IPR006068">
    <property type="entry name" value="ATPase_P-typ_cation-transptr_C"/>
</dbReference>
<comment type="subcellular location">
    <subcellularLocation>
        <location evidence="1">Apical cell membrane</location>
        <topology evidence="1">Multi-pass membrane protein</topology>
    </subcellularLocation>
</comment>
<accession>A0A8J6BQH3</accession>